<dbReference type="InterPro" id="IPR013249">
    <property type="entry name" value="RNA_pol_sigma70_r4_t2"/>
</dbReference>
<dbReference type="InterPro" id="IPR014284">
    <property type="entry name" value="RNA_pol_sigma-70_dom"/>
</dbReference>
<gene>
    <name evidence="8" type="ordered locus">Hore_03970</name>
</gene>
<dbReference type="HOGENOM" id="CLU_047691_3_0_9"/>
<organism evidence="8 9">
    <name type="scientific">Halothermothrix orenii (strain H 168 / OCM 544 / DSM 9562)</name>
    <dbReference type="NCBI Taxonomy" id="373903"/>
    <lineage>
        <taxon>Bacteria</taxon>
        <taxon>Bacillati</taxon>
        <taxon>Bacillota</taxon>
        <taxon>Clostridia</taxon>
        <taxon>Halanaerobiales</taxon>
        <taxon>Halothermotrichaceae</taxon>
        <taxon>Halothermothrix</taxon>
    </lineage>
</organism>
<proteinExistence type="inferred from homology"/>
<dbReference type="STRING" id="373903.Hore_03970"/>
<dbReference type="Pfam" id="PF04542">
    <property type="entry name" value="Sigma70_r2"/>
    <property type="match status" value="1"/>
</dbReference>
<dbReference type="RefSeq" id="WP_012635344.1">
    <property type="nucleotide sequence ID" value="NC_011899.1"/>
</dbReference>
<dbReference type="InterPro" id="IPR039425">
    <property type="entry name" value="RNA_pol_sigma-70-like"/>
</dbReference>
<dbReference type="InterPro" id="IPR007627">
    <property type="entry name" value="RNA_pol_sigma70_r2"/>
</dbReference>
<dbReference type="PANTHER" id="PTHR43133">
    <property type="entry name" value="RNA POLYMERASE ECF-TYPE SIGMA FACTO"/>
    <property type="match status" value="1"/>
</dbReference>
<evidence type="ECO:0000259" key="7">
    <source>
        <dbReference type="Pfam" id="PF08281"/>
    </source>
</evidence>
<dbReference type="Pfam" id="PF08281">
    <property type="entry name" value="Sigma70_r4_2"/>
    <property type="match status" value="1"/>
</dbReference>
<sequence length="195" mass="22595">MDGTSDEKIINMILAGEKELFARLVEKYQRKVYNTTYRMLGNSEDASDLTQEAFIKTFRNLKRFRGKASFSTWLFTITTNLCRDELRKRQRRSASPHFPDGQHFMSEDIENIKDNSKVPEDLYMGRETMASIQRAINKLPADQKEVIVLRDIQGFSYKEISEIIGVPMGTVKSRLSRARKSLQKHLKNIEGRGLK</sequence>
<dbReference type="EMBL" id="CP001098">
    <property type="protein sequence ID" value="ACL69156.1"/>
    <property type="molecule type" value="Genomic_DNA"/>
</dbReference>
<dbReference type="GO" id="GO:0003677">
    <property type="term" value="F:DNA binding"/>
    <property type="evidence" value="ECO:0007669"/>
    <property type="project" value="UniProtKB-KW"/>
</dbReference>
<evidence type="ECO:0000256" key="1">
    <source>
        <dbReference type="ARBA" id="ARBA00010641"/>
    </source>
</evidence>
<dbReference type="AlphaFoldDB" id="B8D1S9"/>
<comment type="similarity">
    <text evidence="1">Belongs to the sigma-70 factor family. ECF subfamily.</text>
</comment>
<protein>
    <submittedName>
        <fullName evidence="8">RNA polymerase, sigma-24 subunit, ECF subfamily</fullName>
    </submittedName>
</protein>
<name>B8D1S9_HALOH</name>
<evidence type="ECO:0000259" key="6">
    <source>
        <dbReference type="Pfam" id="PF04542"/>
    </source>
</evidence>
<evidence type="ECO:0000313" key="8">
    <source>
        <dbReference type="EMBL" id="ACL69156.1"/>
    </source>
</evidence>
<dbReference type="CDD" id="cd06171">
    <property type="entry name" value="Sigma70_r4"/>
    <property type="match status" value="1"/>
</dbReference>
<reference evidence="8 9" key="1">
    <citation type="journal article" date="2009" name="PLoS ONE">
        <title>Genome analysis of the anaerobic thermohalophilic bacterium Halothermothrix orenii.</title>
        <authorList>
            <person name="Mavromatis K."/>
            <person name="Ivanova N."/>
            <person name="Anderson I."/>
            <person name="Lykidis A."/>
            <person name="Hooper S.D."/>
            <person name="Sun H."/>
            <person name="Kunin V."/>
            <person name="Lapidus A."/>
            <person name="Hugenholtz P."/>
            <person name="Patel B."/>
            <person name="Kyrpides N.C."/>
        </authorList>
    </citation>
    <scope>NUCLEOTIDE SEQUENCE [LARGE SCALE GENOMIC DNA]</scope>
    <source>
        <strain evidence="9">H 168 / OCM 544 / DSM 9562</strain>
    </source>
</reference>
<keyword evidence="4" id="KW-0238">DNA-binding</keyword>
<keyword evidence="5" id="KW-0804">Transcription</keyword>
<dbReference type="PANTHER" id="PTHR43133:SF8">
    <property type="entry name" value="RNA POLYMERASE SIGMA FACTOR HI_1459-RELATED"/>
    <property type="match status" value="1"/>
</dbReference>
<keyword evidence="3" id="KW-0731">Sigma factor</keyword>
<dbReference type="SUPFAM" id="SSF88946">
    <property type="entry name" value="Sigma2 domain of RNA polymerase sigma factors"/>
    <property type="match status" value="1"/>
</dbReference>
<evidence type="ECO:0000256" key="4">
    <source>
        <dbReference type="ARBA" id="ARBA00023125"/>
    </source>
</evidence>
<feature type="domain" description="RNA polymerase sigma-70 region 2" evidence="6">
    <location>
        <begin position="24"/>
        <end position="92"/>
    </location>
</feature>
<dbReference type="OrthoDB" id="9784984at2"/>
<evidence type="ECO:0000256" key="5">
    <source>
        <dbReference type="ARBA" id="ARBA00023163"/>
    </source>
</evidence>
<dbReference type="SUPFAM" id="SSF88659">
    <property type="entry name" value="Sigma3 and sigma4 domains of RNA polymerase sigma factors"/>
    <property type="match status" value="1"/>
</dbReference>
<dbReference type="KEGG" id="hor:Hore_03970"/>
<dbReference type="Gene3D" id="1.10.10.10">
    <property type="entry name" value="Winged helix-like DNA-binding domain superfamily/Winged helix DNA-binding domain"/>
    <property type="match status" value="1"/>
</dbReference>
<dbReference type="GO" id="GO:0006352">
    <property type="term" value="P:DNA-templated transcription initiation"/>
    <property type="evidence" value="ECO:0007669"/>
    <property type="project" value="InterPro"/>
</dbReference>
<evidence type="ECO:0000256" key="2">
    <source>
        <dbReference type="ARBA" id="ARBA00023015"/>
    </source>
</evidence>
<keyword evidence="9" id="KW-1185">Reference proteome</keyword>
<dbReference type="GO" id="GO:0016987">
    <property type="term" value="F:sigma factor activity"/>
    <property type="evidence" value="ECO:0007669"/>
    <property type="project" value="UniProtKB-KW"/>
</dbReference>
<dbReference type="NCBIfam" id="TIGR02937">
    <property type="entry name" value="sigma70-ECF"/>
    <property type="match status" value="1"/>
</dbReference>
<dbReference type="Proteomes" id="UP000000719">
    <property type="component" value="Chromosome"/>
</dbReference>
<dbReference type="InterPro" id="IPR013324">
    <property type="entry name" value="RNA_pol_sigma_r3/r4-like"/>
</dbReference>
<dbReference type="InterPro" id="IPR013325">
    <property type="entry name" value="RNA_pol_sigma_r2"/>
</dbReference>
<dbReference type="InterPro" id="IPR036388">
    <property type="entry name" value="WH-like_DNA-bd_sf"/>
</dbReference>
<accession>B8D1S9</accession>
<dbReference type="Gene3D" id="1.10.1740.10">
    <property type="match status" value="1"/>
</dbReference>
<keyword evidence="2" id="KW-0805">Transcription regulation</keyword>
<feature type="domain" description="RNA polymerase sigma factor 70 region 4 type 2" evidence="7">
    <location>
        <begin position="131"/>
        <end position="182"/>
    </location>
</feature>
<dbReference type="eggNOG" id="COG1595">
    <property type="taxonomic scope" value="Bacteria"/>
</dbReference>
<evidence type="ECO:0000256" key="3">
    <source>
        <dbReference type="ARBA" id="ARBA00023082"/>
    </source>
</evidence>
<evidence type="ECO:0000313" key="9">
    <source>
        <dbReference type="Proteomes" id="UP000000719"/>
    </source>
</evidence>